<evidence type="ECO:0000313" key="3">
    <source>
        <dbReference type="EMBL" id="RNA11220.1"/>
    </source>
</evidence>
<keyword evidence="1" id="KW-0472">Membrane</keyword>
<dbReference type="SUPFAM" id="SSF54160">
    <property type="entry name" value="Chromo domain-like"/>
    <property type="match status" value="1"/>
</dbReference>
<name>A0A3M7QIP4_BRAPC</name>
<sequence length="149" mass="17897">MDWRTRNGKIEYFVKWLDSPVSENSWIPENHIDNVEAIQEFHGKIHQTSLFSRSLNHSFIMIIMLFMVFITPILSQSIDGMFQYCPSHTKRSLYDLNELDCNHHNVRYGESNDPITIKFYRVLGYDIHIKVRLKSNVMRRRQMLLYRKT</sequence>
<organism evidence="3 4">
    <name type="scientific">Brachionus plicatilis</name>
    <name type="common">Marine rotifer</name>
    <name type="synonym">Brachionus muelleri</name>
    <dbReference type="NCBI Taxonomy" id="10195"/>
    <lineage>
        <taxon>Eukaryota</taxon>
        <taxon>Metazoa</taxon>
        <taxon>Spiralia</taxon>
        <taxon>Gnathifera</taxon>
        <taxon>Rotifera</taxon>
        <taxon>Eurotatoria</taxon>
        <taxon>Monogononta</taxon>
        <taxon>Pseudotrocha</taxon>
        <taxon>Ploima</taxon>
        <taxon>Brachionidae</taxon>
        <taxon>Brachionus</taxon>
    </lineage>
</organism>
<gene>
    <name evidence="3" type="ORF">BpHYR1_048634</name>
</gene>
<evidence type="ECO:0000256" key="1">
    <source>
        <dbReference type="SAM" id="Phobius"/>
    </source>
</evidence>
<accession>A0A3M7QIP4</accession>
<evidence type="ECO:0000313" key="4">
    <source>
        <dbReference type="Proteomes" id="UP000276133"/>
    </source>
</evidence>
<feature type="transmembrane region" description="Helical" evidence="1">
    <location>
        <begin position="54"/>
        <end position="74"/>
    </location>
</feature>
<keyword evidence="4" id="KW-1185">Reference proteome</keyword>
<dbReference type="PROSITE" id="PS50013">
    <property type="entry name" value="CHROMO_2"/>
    <property type="match status" value="1"/>
</dbReference>
<evidence type="ECO:0000259" key="2">
    <source>
        <dbReference type="PROSITE" id="PS50013"/>
    </source>
</evidence>
<dbReference type="STRING" id="10195.A0A3M7QIP4"/>
<protein>
    <recommendedName>
        <fullName evidence="2">Chromo domain-containing protein</fullName>
    </recommendedName>
</protein>
<dbReference type="Pfam" id="PF00385">
    <property type="entry name" value="Chromo"/>
    <property type="match status" value="1"/>
</dbReference>
<dbReference type="OrthoDB" id="273092at2759"/>
<feature type="domain" description="Chromo" evidence="2">
    <location>
        <begin position="1"/>
        <end position="42"/>
    </location>
</feature>
<keyword evidence="1" id="KW-0812">Transmembrane</keyword>
<dbReference type="InterPro" id="IPR000953">
    <property type="entry name" value="Chromo/chromo_shadow_dom"/>
</dbReference>
<dbReference type="Proteomes" id="UP000276133">
    <property type="component" value="Unassembled WGS sequence"/>
</dbReference>
<dbReference type="AlphaFoldDB" id="A0A3M7QIP4"/>
<dbReference type="Gene3D" id="2.40.50.40">
    <property type="match status" value="1"/>
</dbReference>
<comment type="caution">
    <text evidence="3">The sequence shown here is derived from an EMBL/GenBank/DDBJ whole genome shotgun (WGS) entry which is preliminary data.</text>
</comment>
<keyword evidence="1" id="KW-1133">Transmembrane helix</keyword>
<dbReference type="EMBL" id="REGN01006014">
    <property type="protein sequence ID" value="RNA11220.1"/>
    <property type="molecule type" value="Genomic_DNA"/>
</dbReference>
<dbReference type="InterPro" id="IPR023780">
    <property type="entry name" value="Chromo_domain"/>
</dbReference>
<dbReference type="CDD" id="cd00024">
    <property type="entry name" value="CD_CSD"/>
    <property type="match status" value="1"/>
</dbReference>
<proteinExistence type="predicted"/>
<reference evidence="3 4" key="1">
    <citation type="journal article" date="2018" name="Sci. Rep.">
        <title>Genomic signatures of local adaptation to the degree of environmental predictability in rotifers.</title>
        <authorList>
            <person name="Franch-Gras L."/>
            <person name="Hahn C."/>
            <person name="Garcia-Roger E.M."/>
            <person name="Carmona M.J."/>
            <person name="Serra M."/>
            <person name="Gomez A."/>
        </authorList>
    </citation>
    <scope>NUCLEOTIDE SEQUENCE [LARGE SCALE GENOMIC DNA]</scope>
    <source>
        <strain evidence="3">HYR1</strain>
    </source>
</reference>
<dbReference type="InterPro" id="IPR016197">
    <property type="entry name" value="Chromo-like_dom_sf"/>
</dbReference>